<dbReference type="GeneID" id="18481196"/>
<gene>
    <name evidence="7" type="ORF">TRIREDRAFT_106151</name>
</gene>
<dbReference type="AlphaFoldDB" id="G0RGG3"/>
<dbReference type="EMBL" id="GL985061">
    <property type="protein sequence ID" value="EGR49852.1"/>
    <property type="molecule type" value="Genomic_DNA"/>
</dbReference>
<evidence type="ECO:0000256" key="5">
    <source>
        <dbReference type="ARBA" id="ARBA00023128"/>
    </source>
</evidence>
<evidence type="ECO:0000256" key="1">
    <source>
        <dbReference type="ARBA" id="ARBA00004173"/>
    </source>
</evidence>
<dbReference type="InterPro" id="IPR052374">
    <property type="entry name" value="SERAC1"/>
</dbReference>
<dbReference type="KEGG" id="tre:TRIREDRAFT_106151"/>
<protein>
    <submittedName>
        <fullName evidence="7">Predicted protein</fullName>
    </submittedName>
</protein>
<organism evidence="8">
    <name type="scientific">Hypocrea jecorina (strain QM6a)</name>
    <name type="common">Trichoderma reesei</name>
    <dbReference type="NCBI Taxonomy" id="431241"/>
    <lineage>
        <taxon>Eukaryota</taxon>
        <taxon>Fungi</taxon>
        <taxon>Dikarya</taxon>
        <taxon>Ascomycota</taxon>
        <taxon>Pezizomycotina</taxon>
        <taxon>Sordariomycetes</taxon>
        <taxon>Hypocreomycetidae</taxon>
        <taxon>Hypocreales</taxon>
        <taxon>Hypocreaceae</taxon>
        <taxon>Trichoderma</taxon>
    </lineage>
</organism>
<comment type="subcellular location">
    <subcellularLocation>
        <location evidence="2">Endoplasmic reticulum</location>
    </subcellularLocation>
    <subcellularLocation>
        <location evidence="3">Membrane</location>
    </subcellularLocation>
    <subcellularLocation>
        <location evidence="1">Mitochondrion</location>
    </subcellularLocation>
</comment>
<dbReference type="PANTHER" id="PTHR48182">
    <property type="entry name" value="PROTEIN SERAC1"/>
    <property type="match status" value="1"/>
</dbReference>
<dbReference type="eggNOG" id="ENOG502RQB4">
    <property type="taxonomic scope" value="Eukaryota"/>
</dbReference>
<dbReference type="VEuPathDB" id="FungiDB:TRIREDRAFT_106151"/>
<dbReference type="RefSeq" id="XP_006964201.1">
    <property type="nucleotide sequence ID" value="XM_006964139.1"/>
</dbReference>
<evidence type="ECO:0000256" key="6">
    <source>
        <dbReference type="ARBA" id="ARBA00023136"/>
    </source>
</evidence>
<keyword evidence="8" id="KW-1185">Reference proteome</keyword>
<proteinExistence type="predicted"/>
<keyword evidence="5" id="KW-0496">Mitochondrion</keyword>
<evidence type="ECO:0000313" key="7">
    <source>
        <dbReference type="EMBL" id="EGR49852.1"/>
    </source>
</evidence>
<evidence type="ECO:0000256" key="3">
    <source>
        <dbReference type="ARBA" id="ARBA00004370"/>
    </source>
</evidence>
<reference evidence="7 8" key="1">
    <citation type="journal article" date="2008" name="Nat. Biotechnol.">
        <title>Genome sequencing and analysis of the biomass-degrading fungus Trichoderma reesei (syn. Hypocrea jecorina).</title>
        <authorList>
            <person name="Martinez D."/>
            <person name="Berka R.M."/>
            <person name="Henrissat B."/>
            <person name="Saloheimo M."/>
            <person name="Arvas M."/>
            <person name="Baker S.E."/>
            <person name="Chapman J."/>
            <person name="Chertkov O."/>
            <person name="Coutinho P.M."/>
            <person name="Cullen D."/>
            <person name="Danchin E.G."/>
            <person name="Grigoriev I.V."/>
            <person name="Harris P."/>
            <person name="Jackson M."/>
            <person name="Kubicek C.P."/>
            <person name="Han C.S."/>
            <person name="Ho I."/>
            <person name="Larrondo L.F."/>
            <person name="de Leon A.L."/>
            <person name="Magnuson J.K."/>
            <person name="Merino S."/>
            <person name="Misra M."/>
            <person name="Nelson B."/>
            <person name="Putnam N."/>
            <person name="Robbertse B."/>
            <person name="Salamov A.A."/>
            <person name="Schmoll M."/>
            <person name="Terry A."/>
            <person name="Thayer N."/>
            <person name="Westerholm-Parvinen A."/>
            <person name="Schoch C.L."/>
            <person name="Yao J."/>
            <person name="Barabote R."/>
            <person name="Nelson M.A."/>
            <person name="Detter C."/>
            <person name="Bruce D."/>
            <person name="Kuske C.R."/>
            <person name="Xie G."/>
            <person name="Richardson P."/>
            <person name="Rokhsar D.S."/>
            <person name="Lucas S.M."/>
            <person name="Rubin E.M."/>
            <person name="Dunn-Coleman N."/>
            <person name="Ward M."/>
            <person name="Brettin T.S."/>
        </authorList>
    </citation>
    <scope>NUCLEOTIDE SEQUENCE [LARGE SCALE GENOMIC DNA]</scope>
    <source>
        <strain evidence="7 8">QM6a</strain>
    </source>
</reference>
<accession>G0RGG3</accession>
<name>G0RGG3_HYPJQ</name>
<dbReference type="Proteomes" id="UP000008984">
    <property type="component" value="Unassembled WGS sequence"/>
</dbReference>
<keyword evidence="4" id="KW-0256">Endoplasmic reticulum</keyword>
<evidence type="ECO:0000313" key="8">
    <source>
        <dbReference type="Proteomes" id="UP000008984"/>
    </source>
</evidence>
<dbReference type="OrthoDB" id="5086500at2759"/>
<dbReference type="GO" id="GO:0005739">
    <property type="term" value="C:mitochondrion"/>
    <property type="evidence" value="ECO:0007669"/>
    <property type="project" value="UniProtKB-SubCell"/>
</dbReference>
<evidence type="ECO:0000256" key="2">
    <source>
        <dbReference type="ARBA" id="ARBA00004240"/>
    </source>
</evidence>
<evidence type="ECO:0000256" key="4">
    <source>
        <dbReference type="ARBA" id="ARBA00022824"/>
    </source>
</evidence>
<dbReference type="GO" id="GO:0005783">
    <property type="term" value="C:endoplasmic reticulum"/>
    <property type="evidence" value="ECO:0007669"/>
    <property type="project" value="UniProtKB-SubCell"/>
</dbReference>
<dbReference type="HOGENOM" id="CLU_794676_0_0_1"/>
<dbReference type="PANTHER" id="PTHR48182:SF2">
    <property type="entry name" value="PROTEIN SERAC1"/>
    <property type="match status" value="1"/>
</dbReference>
<keyword evidence="6" id="KW-0472">Membrane</keyword>
<dbReference type="GO" id="GO:0016020">
    <property type="term" value="C:membrane"/>
    <property type="evidence" value="ECO:0007669"/>
    <property type="project" value="UniProtKB-SubCell"/>
</dbReference>
<sequence length="349" mass="40361">MPMIFSEHMEHYDLETIFPYRSDVIPPYERIEVEYVQHSCFRFLHLASHSIREGSSIRLWHPFMPVPLTDSLLNLQLGFSIITVHCLNIEAKYFVHKNTWSYSSKLWPRDVLPSCYQKRCRVMLFSWNDGLAVTEEDSRFVKHGDHLLRLLMENRLEDPTRPIVFLCHGVGGLIVKEALAKAHLDKTGTIHIIDQCTRMLAFFNTPHHNVAKSVRNIASAAVNPTAPDVLDKLDKACEEHVERMAPVEARGRLYRRRVIINFHGTSIYRGTGMVLVEKEDTKFNARAEYWEKYFPIYGDHTSMCRYRGSEDLTGETVLKIIGLNTRLALRRGFAFEGVLVLPYSNKSVH</sequence>